<keyword evidence="3" id="KW-1185">Reference proteome</keyword>
<protein>
    <submittedName>
        <fullName evidence="2">Uncharacterized protein</fullName>
    </submittedName>
</protein>
<dbReference type="Proteomes" id="UP000292082">
    <property type="component" value="Unassembled WGS sequence"/>
</dbReference>
<reference evidence="2 3" key="1">
    <citation type="submission" date="2019-01" db="EMBL/GenBank/DDBJ databases">
        <title>Draft genome sequences of three monokaryotic isolates of the white-rot basidiomycete fungus Dichomitus squalens.</title>
        <authorList>
            <consortium name="DOE Joint Genome Institute"/>
            <person name="Lopez S.C."/>
            <person name="Andreopoulos B."/>
            <person name="Pangilinan J."/>
            <person name="Lipzen A."/>
            <person name="Riley R."/>
            <person name="Ahrendt S."/>
            <person name="Ng V."/>
            <person name="Barry K."/>
            <person name="Daum C."/>
            <person name="Grigoriev I.V."/>
            <person name="Hilden K.S."/>
            <person name="Makela M.R."/>
            <person name="de Vries R.P."/>
        </authorList>
    </citation>
    <scope>NUCLEOTIDE SEQUENCE [LARGE SCALE GENOMIC DNA]</scope>
    <source>
        <strain evidence="2 3">CBS 464.89</strain>
    </source>
</reference>
<dbReference type="AlphaFoldDB" id="A0A4Q9PZR0"/>
<accession>A0A4Q9PZR0</accession>
<organism evidence="2 3">
    <name type="scientific">Dichomitus squalens</name>
    <dbReference type="NCBI Taxonomy" id="114155"/>
    <lineage>
        <taxon>Eukaryota</taxon>
        <taxon>Fungi</taxon>
        <taxon>Dikarya</taxon>
        <taxon>Basidiomycota</taxon>
        <taxon>Agaricomycotina</taxon>
        <taxon>Agaricomycetes</taxon>
        <taxon>Polyporales</taxon>
        <taxon>Polyporaceae</taxon>
        <taxon>Dichomitus</taxon>
    </lineage>
</organism>
<evidence type="ECO:0000313" key="2">
    <source>
        <dbReference type="EMBL" id="TBU60337.1"/>
    </source>
</evidence>
<name>A0A4Q9PZR0_9APHY</name>
<gene>
    <name evidence="2" type="ORF">BD310DRAFT_923295</name>
</gene>
<feature type="region of interest" description="Disordered" evidence="1">
    <location>
        <begin position="1"/>
        <end position="22"/>
    </location>
</feature>
<evidence type="ECO:0000313" key="3">
    <source>
        <dbReference type="Proteomes" id="UP000292082"/>
    </source>
</evidence>
<proteinExistence type="predicted"/>
<evidence type="ECO:0000256" key="1">
    <source>
        <dbReference type="SAM" id="MobiDB-lite"/>
    </source>
</evidence>
<sequence>MRSDNPTHSLDPQNNRPALFVSNNLRKPRRMPFCQRRHSALPGFPDRCDGVLEASELHICG</sequence>
<dbReference type="EMBL" id="ML145106">
    <property type="protein sequence ID" value="TBU60337.1"/>
    <property type="molecule type" value="Genomic_DNA"/>
</dbReference>